<feature type="transmembrane region" description="Helical" evidence="8">
    <location>
        <begin position="12"/>
        <end position="30"/>
    </location>
</feature>
<dbReference type="KEGG" id="omr:OXIME_000372"/>
<evidence type="ECO:0000256" key="6">
    <source>
        <dbReference type="ARBA" id="ARBA00023136"/>
    </source>
</evidence>
<feature type="domain" description="Lycopene cyclase" evidence="9">
    <location>
        <begin position="12"/>
        <end position="102"/>
    </location>
</feature>
<keyword evidence="11" id="KW-1185">Reference proteome</keyword>
<proteinExistence type="predicted"/>
<dbReference type="Pfam" id="PF18916">
    <property type="entry name" value="Lycopene_cyc"/>
    <property type="match status" value="2"/>
</dbReference>
<evidence type="ECO:0000313" key="10">
    <source>
        <dbReference type="EMBL" id="WYX99828.1"/>
    </source>
</evidence>
<organism evidence="10 11">
    <name type="scientific">Oxyplasma meridianum</name>
    <dbReference type="NCBI Taxonomy" id="3073602"/>
    <lineage>
        <taxon>Archaea</taxon>
        <taxon>Methanobacteriati</taxon>
        <taxon>Thermoplasmatota</taxon>
        <taxon>Thermoplasmata</taxon>
        <taxon>Thermoplasmatales</taxon>
        <taxon>Thermoplasmataceae</taxon>
        <taxon>Oxyplasma</taxon>
    </lineage>
</organism>
<feature type="transmembrane region" description="Helical" evidence="8">
    <location>
        <begin position="42"/>
        <end position="66"/>
    </location>
</feature>
<dbReference type="InterPro" id="IPR017825">
    <property type="entry name" value="Lycopene_cyclase_dom"/>
</dbReference>
<dbReference type="GO" id="GO:0045436">
    <property type="term" value="F:lycopene beta cyclase activity"/>
    <property type="evidence" value="ECO:0007669"/>
    <property type="project" value="UniProtKB-ARBA"/>
</dbReference>
<accession>A0AAX4NEC7</accession>
<comment type="pathway">
    <text evidence="2">Carotenoid biosynthesis.</text>
</comment>
<keyword evidence="7" id="KW-0413">Isomerase</keyword>
<evidence type="ECO:0000256" key="2">
    <source>
        <dbReference type="ARBA" id="ARBA00004829"/>
    </source>
</evidence>
<feature type="transmembrane region" description="Helical" evidence="8">
    <location>
        <begin position="113"/>
        <end position="131"/>
    </location>
</feature>
<dbReference type="AlphaFoldDB" id="A0AAX4NEC7"/>
<gene>
    <name evidence="10" type="ORF">OXIME_000372</name>
</gene>
<evidence type="ECO:0000256" key="1">
    <source>
        <dbReference type="ARBA" id="ARBA00004141"/>
    </source>
</evidence>
<name>A0AAX4NEC7_9ARCH</name>
<keyword evidence="6 8" id="KW-0472">Membrane</keyword>
<dbReference type="Proteomes" id="UP001451606">
    <property type="component" value="Chromosome"/>
</dbReference>
<keyword evidence="5 8" id="KW-1133">Transmembrane helix</keyword>
<dbReference type="NCBIfam" id="TIGR03462">
    <property type="entry name" value="CarR_dom_SF"/>
    <property type="match status" value="2"/>
</dbReference>
<evidence type="ECO:0000256" key="3">
    <source>
        <dbReference type="ARBA" id="ARBA00022692"/>
    </source>
</evidence>
<evidence type="ECO:0000256" key="7">
    <source>
        <dbReference type="ARBA" id="ARBA00023235"/>
    </source>
</evidence>
<dbReference type="RefSeq" id="WP_393971789.1">
    <property type="nucleotide sequence ID" value="NZ_CP133772.1"/>
</dbReference>
<dbReference type="GeneID" id="95967097"/>
<comment type="subcellular location">
    <subcellularLocation>
        <location evidence="1">Membrane</location>
        <topology evidence="1">Multi-pass membrane protein</topology>
    </subcellularLocation>
</comment>
<dbReference type="GO" id="GO:0016872">
    <property type="term" value="F:intramolecular lyase activity"/>
    <property type="evidence" value="ECO:0007669"/>
    <property type="project" value="InterPro"/>
</dbReference>
<keyword evidence="3 8" id="KW-0812">Transmembrane</keyword>
<feature type="transmembrane region" description="Helical" evidence="8">
    <location>
        <begin position="209"/>
        <end position="226"/>
    </location>
</feature>
<dbReference type="EMBL" id="CP133772">
    <property type="protein sequence ID" value="WYX99828.1"/>
    <property type="molecule type" value="Genomic_DNA"/>
</dbReference>
<feature type="transmembrane region" description="Helical" evidence="8">
    <location>
        <begin position="86"/>
        <end position="106"/>
    </location>
</feature>
<protein>
    <submittedName>
        <fullName evidence="10">Lycopene cyclase domain-containing protein</fullName>
    </submittedName>
</protein>
<evidence type="ECO:0000313" key="11">
    <source>
        <dbReference type="Proteomes" id="UP001451606"/>
    </source>
</evidence>
<evidence type="ECO:0000256" key="4">
    <source>
        <dbReference type="ARBA" id="ARBA00022746"/>
    </source>
</evidence>
<dbReference type="GO" id="GO:0016117">
    <property type="term" value="P:carotenoid biosynthetic process"/>
    <property type="evidence" value="ECO:0007669"/>
    <property type="project" value="UniProtKB-KW"/>
</dbReference>
<evidence type="ECO:0000256" key="5">
    <source>
        <dbReference type="ARBA" id="ARBA00022989"/>
    </source>
</evidence>
<keyword evidence="4" id="KW-0125">Carotenoid biosynthesis</keyword>
<evidence type="ECO:0000256" key="8">
    <source>
        <dbReference type="SAM" id="Phobius"/>
    </source>
</evidence>
<feature type="domain" description="Lycopene cyclase" evidence="9">
    <location>
        <begin position="136"/>
        <end position="225"/>
    </location>
</feature>
<sequence>MEITLSVAGHFAYLLLLALIALPVLGLSISSKIRKIRKFKPLVFSIFTVAPIYIVWDEYAVLIGTWKFNHSYIIGLYLWLIPVEEILFFIIVPFATLLIYEGLFMLKGVSSKVFQWPGIAAGLILVGFGIVNWQHSYTIFAFIFAGMALIFMATLEPQMLFSSRLWAFMAISYIPFVVFDHIMVTLPIFTYGKNVTLGIYIFSIPLEEYVYVFSLLLFYVLAYNFYQERHLKPISKERTSVS</sequence>
<reference evidence="10 11" key="1">
    <citation type="submission" date="2023-09" db="EMBL/GenBank/DDBJ databases">
        <authorList>
            <person name="Golyshina O.V."/>
            <person name="Lunev E.A."/>
            <person name="Bargiela R."/>
            <person name="Gaines M.C."/>
            <person name="Daum B."/>
            <person name="Bale N.J."/>
            <person name="Koenen M."/>
            <person name="Sinninghe Damst J.S."/>
            <person name="Yakimov M."/>
            <person name="Golyshin P.N."/>
        </authorList>
    </citation>
    <scope>NUCLEOTIDE SEQUENCE [LARGE SCALE GENOMIC DNA]</scope>
    <source>
        <strain evidence="10 11">M1</strain>
    </source>
</reference>
<feature type="transmembrane region" description="Helical" evidence="8">
    <location>
        <begin position="167"/>
        <end position="189"/>
    </location>
</feature>
<evidence type="ECO:0000259" key="9">
    <source>
        <dbReference type="Pfam" id="PF18916"/>
    </source>
</evidence>
<feature type="transmembrane region" description="Helical" evidence="8">
    <location>
        <begin position="137"/>
        <end position="155"/>
    </location>
</feature>
<dbReference type="GO" id="GO:0016020">
    <property type="term" value="C:membrane"/>
    <property type="evidence" value="ECO:0007669"/>
    <property type="project" value="UniProtKB-SubCell"/>
</dbReference>